<dbReference type="GO" id="GO:0016757">
    <property type="term" value="F:glycosyltransferase activity"/>
    <property type="evidence" value="ECO:0007669"/>
    <property type="project" value="UniProtKB-KW"/>
</dbReference>
<dbReference type="Pfam" id="PF13641">
    <property type="entry name" value="Glyco_tranf_2_3"/>
    <property type="match status" value="1"/>
</dbReference>
<evidence type="ECO:0000256" key="3">
    <source>
        <dbReference type="ARBA" id="ARBA00022679"/>
    </source>
</evidence>
<dbReference type="CDD" id="cd06423">
    <property type="entry name" value="CESA_like"/>
    <property type="match status" value="1"/>
</dbReference>
<dbReference type="PANTHER" id="PTHR43630:SF1">
    <property type="entry name" value="POLY-BETA-1,6-N-ACETYL-D-GLUCOSAMINE SYNTHASE"/>
    <property type="match status" value="1"/>
</dbReference>
<evidence type="ECO:0000256" key="5">
    <source>
        <dbReference type="SAM" id="Phobius"/>
    </source>
</evidence>
<name>A0A0S1B454_9GAMM</name>
<dbReference type="KEGG" id="sacz:AOT14_34970"/>
<keyword evidence="2" id="KW-0328">Glycosyltransferase</keyword>
<evidence type="ECO:0000313" key="7">
    <source>
        <dbReference type="Proteomes" id="UP000061010"/>
    </source>
</evidence>
<keyword evidence="7" id="KW-1185">Reference proteome</keyword>
<organism evidence="6 7">
    <name type="scientific">Stenotrophomonas acidaminiphila</name>
    <dbReference type="NCBI Taxonomy" id="128780"/>
    <lineage>
        <taxon>Bacteria</taxon>
        <taxon>Pseudomonadati</taxon>
        <taxon>Pseudomonadota</taxon>
        <taxon>Gammaproteobacteria</taxon>
        <taxon>Lysobacterales</taxon>
        <taxon>Lysobacteraceae</taxon>
        <taxon>Stenotrophomonas</taxon>
    </lineage>
</organism>
<proteinExistence type="inferred from homology"/>
<dbReference type="Gene3D" id="3.90.550.10">
    <property type="entry name" value="Spore Coat Polysaccharide Biosynthesis Protein SpsA, Chain A"/>
    <property type="match status" value="1"/>
</dbReference>
<dbReference type="EMBL" id="CP012900">
    <property type="protein sequence ID" value="ALJ29833.1"/>
    <property type="molecule type" value="Genomic_DNA"/>
</dbReference>
<accession>A0A0S1B454</accession>
<feature type="transmembrane region" description="Helical" evidence="5">
    <location>
        <begin position="358"/>
        <end position="391"/>
    </location>
</feature>
<feature type="transmembrane region" description="Helical" evidence="5">
    <location>
        <begin position="397"/>
        <end position="419"/>
    </location>
</feature>
<keyword evidence="5" id="KW-1133">Transmembrane helix</keyword>
<feature type="region of interest" description="Disordered" evidence="4">
    <location>
        <begin position="482"/>
        <end position="508"/>
    </location>
</feature>
<dbReference type="SUPFAM" id="SSF53448">
    <property type="entry name" value="Nucleotide-diphospho-sugar transferases"/>
    <property type="match status" value="1"/>
</dbReference>
<keyword evidence="5" id="KW-0812">Transmembrane</keyword>
<dbReference type="Proteomes" id="UP000061010">
    <property type="component" value="Chromosome"/>
</dbReference>
<gene>
    <name evidence="6" type="ORF">AOT14_34970</name>
</gene>
<feature type="transmembrane region" description="Helical" evidence="5">
    <location>
        <begin position="20"/>
        <end position="45"/>
    </location>
</feature>
<sequence length="508" mass="57501">MNTFWQMLLDHFYQVPWVHLMISLQWFFMAYFVAINLAYLALNYISAYQIVRYMREHRANYLPEALREYQPPVSVLLPAHNEEKSVVSSVRSLLKTSYPDYEIVVVNDGSTDGTREALIAAFGLVMVPEAYRARLKTEMVKGVYASATHPRVRMVDKANGGKADAINAGINCARYPLFCVMDADSILQPESLSRVVRPFLEDRRVVASGGVVRVLNGCTVSDGQLSKIGLPDHWLPSFQLVEYLRAFLFGRVGWSPMNALLIISGAFGVFYKERVVAIGGYRADTVGEDMDLVVRMHSSLRRERRDYRIVFVPDPVCWTEVPTDLKSLRSQRMRWQYGLAESLWSNLSLMFNRRGGAAGWLAFPFMLLFEFFGPAIEVIGYVAMISLAILGLVPLDVFLVFLVAAVGMGVLLSVNAMLLEELSFGLYARPRQQLRLFVVAVLENFGYRQINSLWRLAGTVNWLLRPRRRHGWGRIQRDGSWQQVPEEDMPPAAVPAHPLRPDSGGPLP</sequence>
<reference evidence="6 7" key="1">
    <citation type="journal article" date="2015" name="Genome Announc.">
        <title>Complete Genome Sequencing of Stenotrophomonas acidaminiphila ZAC14D2_NAIMI4_2, a Multidrug-Resistant Strain Isolated from Sediments of a Polluted River in Mexico, Uncovers New Antibiotic Resistance Genes and a Novel Class-II Lasso Peptide Biosynthesis Gene Cluster.</title>
        <authorList>
            <person name="Vinuesa P."/>
            <person name="Ochoa-Sanchez L.E."/>
        </authorList>
    </citation>
    <scope>NUCLEOTIDE SEQUENCE [LARGE SCALE GENOMIC DNA]</scope>
    <source>
        <strain evidence="6 7">ZAC14D2_NAIMI4_2</strain>
    </source>
</reference>
<evidence type="ECO:0000256" key="2">
    <source>
        <dbReference type="ARBA" id="ARBA00022676"/>
    </source>
</evidence>
<dbReference type="InterPro" id="IPR029044">
    <property type="entry name" value="Nucleotide-diphossugar_trans"/>
</dbReference>
<keyword evidence="5" id="KW-0472">Membrane</keyword>
<keyword evidence="3 6" id="KW-0808">Transferase</keyword>
<evidence type="ECO:0000313" key="6">
    <source>
        <dbReference type="EMBL" id="ALJ29833.1"/>
    </source>
</evidence>
<dbReference type="RefSeq" id="WP_198421466.1">
    <property type="nucleotide sequence ID" value="NZ_CP043570.1"/>
</dbReference>
<dbReference type="PANTHER" id="PTHR43630">
    <property type="entry name" value="POLY-BETA-1,6-N-ACETYL-D-GLUCOSAMINE SYNTHASE"/>
    <property type="match status" value="1"/>
</dbReference>
<dbReference type="PATRIC" id="fig|128780.6.peg.3540"/>
<evidence type="ECO:0000256" key="4">
    <source>
        <dbReference type="SAM" id="MobiDB-lite"/>
    </source>
</evidence>
<evidence type="ECO:0000256" key="1">
    <source>
        <dbReference type="ARBA" id="ARBA00006739"/>
    </source>
</evidence>
<comment type="similarity">
    <text evidence="1">Belongs to the glycosyltransferase 2 family.</text>
</comment>
<dbReference type="AlphaFoldDB" id="A0A0S1B454"/>
<protein>
    <submittedName>
        <fullName evidence="6">Glycosyl transferase</fullName>
    </submittedName>
</protein>